<feature type="region of interest" description="Disordered" evidence="1">
    <location>
        <begin position="1"/>
        <end position="23"/>
    </location>
</feature>
<protein>
    <submittedName>
        <fullName evidence="3">Glycerophosphoryl diester phosphodiesterase</fullName>
    </submittedName>
</protein>
<dbReference type="InterPro" id="IPR017946">
    <property type="entry name" value="PLC-like_Pdiesterase_TIM-brl"/>
</dbReference>
<accession>A0ABQ1PFL4</accession>
<dbReference type="EMBL" id="BMJI01000017">
    <property type="protein sequence ID" value="GGC96177.1"/>
    <property type="molecule type" value="Genomic_DNA"/>
</dbReference>
<feature type="compositionally biased region" description="Low complexity" evidence="1">
    <location>
        <begin position="1"/>
        <end position="20"/>
    </location>
</feature>
<dbReference type="Proteomes" id="UP000597761">
    <property type="component" value="Unassembled WGS sequence"/>
</dbReference>
<dbReference type="PANTHER" id="PTHR46211:SF13">
    <property type="entry name" value="GLYCEROPHOSPHODIESTER PHOSPHODIESTERASE 1-RELATED"/>
    <property type="match status" value="1"/>
</dbReference>
<comment type="caution">
    <text evidence="3">The sequence shown here is derived from an EMBL/GenBank/DDBJ whole genome shotgun (WGS) entry which is preliminary data.</text>
</comment>
<dbReference type="Pfam" id="PF03009">
    <property type="entry name" value="GDPD"/>
    <property type="match status" value="1"/>
</dbReference>
<sequence>MREPLTDPTSSPSTDPTTTPAVARPAVYAHRGASARWAEHTRAAYLQALEDGADGVECDVHLTRDGHPVLWHDDTLDRTSDGTGDVADVTLAAMRRLDVSSWKGAAIPTRFGARSEQLLTLDELIDLLLAHGRPVGLAIELKHPSAAGRGLEETVLTALMRRGLDPETCRLANIAVSFMSFSAEAVNYLLATVNSDHVCQLIDEVSIHDLRTKELLGPVMRAIVTRYLRRLFSEANVVINNQRVGLVGPGVAYVRRHPRRIERWVGSGAVLRVWTVDDADDARACLDLGVQELTTNRPAELLAWLRTAPTGPTDSAAAPRG</sequence>
<reference evidence="4" key="1">
    <citation type="journal article" date="2019" name="Int. J. Syst. Evol. Microbiol.">
        <title>The Global Catalogue of Microorganisms (GCM) 10K type strain sequencing project: providing services to taxonomists for standard genome sequencing and annotation.</title>
        <authorList>
            <consortium name="The Broad Institute Genomics Platform"/>
            <consortium name="The Broad Institute Genome Sequencing Center for Infectious Disease"/>
            <person name="Wu L."/>
            <person name="Ma J."/>
        </authorList>
    </citation>
    <scope>NUCLEOTIDE SEQUENCE [LARGE SCALE GENOMIC DNA]</scope>
    <source>
        <strain evidence="4">CGMCC 1.15480</strain>
    </source>
</reference>
<evidence type="ECO:0000313" key="3">
    <source>
        <dbReference type="EMBL" id="GGC96177.1"/>
    </source>
</evidence>
<dbReference type="Gene3D" id="3.20.20.190">
    <property type="entry name" value="Phosphatidylinositol (PI) phosphodiesterase"/>
    <property type="match status" value="1"/>
</dbReference>
<evidence type="ECO:0000256" key="1">
    <source>
        <dbReference type="SAM" id="MobiDB-lite"/>
    </source>
</evidence>
<feature type="domain" description="GP-PDE" evidence="2">
    <location>
        <begin position="25"/>
        <end position="305"/>
    </location>
</feature>
<proteinExistence type="predicted"/>
<dbReference type="RefSeq" id="WP_229659997.1">
    <property type="nucleotide sequence ID" value="NZ_BMJI01000017.1"/>
</dbReference>
<evidence type="ECO:0000313" key="4">
    <source>
        <dbReference type="Proteomes" id="UP000597761"/>
    </source>
</evidence>
<dbReference type="InterPro" id="IPR030395">
    <property type="entry name" value="GP_PDE_dom"/>
</dbReference>
<evidence type="ECO:0000259" key="2">
    <source>
        <dbReference type="PROSITE" id="PS51704"/>
    </source>
</evidence>
<dbReference type="SUPFAM" id="SSF51695">
    <property type="entry name" value="PLC-like phosphodiesterases"/>
    <property type="match status" value="1"/>
</dbReference>
<organism evidence="3 4">
    <name type="scientific">Tersicoccus solisilvae</name>
    <dbReference type="NCBI Taxonomy" id="1882339"/>
    <lineage>
        <taxon>Bacteria</taxon>
        <taxon>Bacillati</taxon>
        <taxon>Actinomycetota</taxon>
        <taxon>Actinomycetes</taxon>
        <taxon>Micrococcales</taxon>
        <taxon>Micrococcaceae</taxon>
        <taxon>Tersicoccus</taxon>
    </lineage>
</organism>
<gene>
    <name evidence="3" type="ORF">GCM10011512_23990</name>
</gene>
<dbReference type="PROSITE" id="PS50007">
    <property type="entry name" value="PIPLC_X_DOMAIN"/>
    <property type="match status" value="1"/>
</dbReference>
<keyword evidence="4" id="KW-1185">Reference proteome</keyword>
<name>A0ABQ1PFL4_9MICC</name>
<dbReference type="PROSITE" id="PS51704">
    <property type="entry name" value="GP_PDE"/>
    <property type="match status" value="1"/>
</dbReference>
<dbReference type="PANTHER" id="PTHR46211">
    <property type="entry name" value="GLYCEROPHOSPHORYL DIESTER PHOSPHODIESTERASE"/>
    <property type="match status" value="1"/>
</dbReference>